<feature type="transmembrane region" description="Helical" evidence="10">
    <location>
        <begin position="106"/>
        <end position="126"/>
    </location>
</feature>
<dbReference type="GO" id="GO:0005886">
    <property type="term" value="C:plasma membrane"/>
    <property type="evidence" value="ECO:0007669"/>
    <property type="project" value="UniProtKB-SubCell"/>
</dbReference>
<evidence type="ECO:0000256" key="4">
    <source>
        <dbReference type="ARBA" id="ARBA00022692"/>
    </source>
</evidence>
<keyword evidence="6" id="KW-0297">G-protein coupled receptor</keyword>
<keyword evidence="8 11" id="KW-0675">Receptor</keyword>
<keyword evidence="3" id="KW-1003">Cell membrane</keyword>
<dbReference type="SUPFAM" id="SSF81321">
    <property type="entry name" value="Family A G protein-coupled receptor-like"/>
    <property type="match status" value="3"/>
</dbReference>
<dbReference type="GO" id="GO:0004930">
    <property type="term" value="F:G protein-coupled receptor activity"/>
    <property type="evidence" value="ECO:0007669"/>
    <property type="project" value="UniProtKB-KW"/>
</dbReference>
<feature type="transmembrane region" description="Helical" evidence="10">
    <location>
        <begin position="261"/>
        <end position="280"/>
    </location>
</feature>
<keyword evidence="7 10" id="KW-0472">Membrane</keyword>
<dbReference type="Proteomes" id="UP000031443">
    <property type="component" value="Unassembled WGS sequence"/>
</dbReference>
<dbReference type="AlphaFoldDB" id="M7ALF4"/>
<accession>M7ALF4</accession>
<evidence type="ECO:0000256" key="1">
    <source>
        <dbReference type="ARBA" id="ARBA00004651"/>
    </source>
</evidence>
<evidence type="ECO:0000256" key="10">
    <source>
        <dbReference type="SAM" id="Phobius"/>
    </source>
</evidence>
<evidence type="ECO:0000313" key="12">
    <source>
        <dbReference type="Proteomes" id="UP000031443"/>
    </source>
</evidence>
<proteinExistence type="inferred from homology"/>
<keyword evidence="4 10" id="KW-0812">Transmembrane</keyword>
<evidence type="ECO:0000313" key="11">
    <source>
        <dbReference type="EMBL" id="EMP26021.1"/>
    </source>
</evidence>
<reference evidence="12" key="1">
    <citation type="journal article" date="2013" name="Nat. Genet.">
        <title>The draft genomes of soft-shell turtle and green sea turtle yield insights into the development and evolution of the turtle-specific body plan.</title>
        <authorList>
            <person name="Wang Z."/>
            <person name="Pascual-Anaya J."/>
            <person name="Zadissa A."/>
            <person name="Li W."/>
            <person name="Niimura Y."/>
            <person name="Huang Z."/>
            <person name="Li C."/>
            <person name="White S."/>
            <person name="Xiong Z."/>
            <person name="Fang D."/>
            <person name="Wang B."/>
            <person name="Ming Y."/>
            <person name="Chen Y."/>
            <person name="Zheng Y."/>
            <person name="Kuraku S."/>
            <person name="Pignatelli M."/>
            <person name="Herrero J."/>
            <person name="Beal K."/>
            <person name="Nozawa M."/>
            <person name="Li Q."/>
            <person name="Wang J."/>
            <person name="Zhang H."/>
            <person name="Yu L."/>
            <person name="Shigenobu S."/>
            <person name="Wang J."/>
            <person name="Liu J."/>
            <person name="Flicek P."/>
            <person name="Searle S."/>
            <person name="Wang J."/>
            <person name="Kuratani S."/>
            <person name="Yin Y."/>
            <person name="Aken B."/>
            <person name="Zhang G."/>
            <person name="Irie N."/>
        </authorList>
    </citation>
    <scope>NUCLEOTIDE SEQUENCE [LARGE SCALE GENOMIC DNA]</scope>
</reference>
<dbReference type="PANTHER" id="PTHR48001">
    <property type="entry name" value="OLFACTORY RECEPTOR"/>
    <property type="match status" value="1"/>
</dbReference>
<feature type="transmembrane region" description="Helical" evidence="10">
    <location>
        <begin position="71"/>
        <end position="94"/>
    </location>
</feature>
<sequence>MYFFIADSFLLAAMLLDLYVAVCRPPRYPAVTRPGRSWWVPHFFCDIFPLLHLSCSLTWLNALVLHTKGALVVNVVLVFILLSYDAGTVIWVYFQPSSSFSAEKDALAAVMYTVVTPRLNPFIYTLRNDEMKGALRKAVSRMVASPGTGYDLKPFKSPGHPSQPGWRALSAKPVAPRPMDSTNGNVHPDFLLLGLSSRPGQEHLLFSLFLCLYLLNLLVNLQILLLTRSDPRRHGSPMPFLLLVLSYARILRVPERRGKACGAHLAVVGLFYGTAIGVYFPPPSSYSGDRDKLASVTYTVVTPTLNPFIYRLCNQDIKAALRQGPDTAKGE</sequence>
<evidence type="ECO:0000256" key="2">
    <source>
        <dbReference type="ARBA" id="ARBA00010663"/>
    </source>
</evidence>
<evidence type="ECO:0000256" key="6">
    <source>
        <dbReference type="ARBA" id="ARBA00023040"/>
    </source>
</evidence>
<keyword evidence="9" id="KW-0807">Transducer</keyword>
<comment type="similarity">
    <text evidence="2">Belongs to the G-protein coupled receptor 1 family.</text>
</comment>
<evidence type="ECO:0000256" key="7">
    <source>
        <dbReference type="ARBA" id="ARBA00023136"/>
    </source>
</evidence>
<protein>
    <submittedName>
        <fullName evidence="11">Olfactory receptor 1J4</fullName>
    </submittedName>
</protein>
<comment type="subcellular location">
    <subcellularLocation>
        <location evidence="1">Cell membrane</location>
        <topology evidence="1">Multi-pass membrane protein</topology>
    </subcellularLocation>
</comment>
<dbReference type="FunFam" id="1.10.1220.70:FF:000001">
    <property type="entry name" value="Olfactory receptor"/>
    <property type="match status" value="2"/>
</dbReference>
<dbReference type="EMBL" id="KB584993">
    <property type="protein sequence ID" value="EMP26021.1"/>
    <property type="molecule type" value="Genomic_DNA"/>
</dbReference>
<evidence type="ECO:0000256" key="3">
    <source>
        <dbReference type="ARBA" id="ARBA00022475"/>
    </source>
</evidence>
<name>M7ALF4_CHEMY</name>
<gene>
    <name evidence="11" type="ORF">UY3_16886</name>
</gene>
<keyword evidence="5 10" id="KW-1133">Transmembrane helix</keyword>
<feature type="transmembrane region" description="Helical" evidence="10">
    <location>
        <begin position="204"/>
        <end position="225"/>
    </location>
</feature>
<keyword evidence="12" id="KW-1185">Reference proteome</keyword>
<feature type="transmembrane region" description="Helical" evidence="10">
    <location>
        <begin position="237"/>
        <end position="254"/>
    </location>
</feature>
<evidence type="ECO:0000256" key="8">
    <source>
        <dbReference type="ARBA" id="ARBA00023170"/>
    </source>
</evidence>
<dbReference type="Gene3D" id="1.10.1220.70">
    <property type="match status" value="2"/>
</dbReference>
<evidence type="ECO:0000256" key="9">
    <source>
        <dbReference type="ARBA" id="ARBA00023224"/>
    </source>
</evidence>
<evidence type="ECO:0000256" key="5">
    <source>
        <dbReference type="ARBA" id="ARBA00022989"/>
    </source>
</evidence>
<organism evidence="11 12">
    <name type="scientific">Chelonia mydas</name>
    <name type="common">Green sea-turtle</name>
    <name type="synonym">Chelonia agassizi</name>
    <dbReference type="NCBI Taxonomy" id="8469"/>
    <lineage>
        <taxon>Eukaryota</taxon>
        <taxon>Metazoa</taxon>
        <taxon>Chordata</taxon>
        <taxon>Craniata</taxon>
        <taxon>Vertebrata</taxon>
        <taxon>Euteleostomi</taxon>
        <taxon>Archelosauria</taxon>
        <taxon>Testudinata</taxon>
        <taxon>Testudines</taxon>
        <taxon>Cryptodira</taxon>
        <taxon>Durocryptodira</taxon>
        <taxon>Americhelydia</taxon>
        <taxon>Chelonioidea</taxon>
        <taxon>Cheloniidae</taxon>
        <taxon>Chelonia</taxon>
    </lineage>
</organism>